<organism evidence="1 2">
    <name type="scientific">Caerostris extrusa</name>
    <name type="common">Bark spider</name>
    <name type="synonym">Caerostris bankana</name>
    <dbReference type="NCBI Taxonomy" id="172846"/>
    <lineage>
        <taxon>Eukaryota</taxon>
        <taxon>Metazoa</taxon>
        <taxon>Ecdysozoa</taxon>
        <taxon>Arthropoda</taxon>
        <taxon>Chelicerata</taxon>
        <taxon>Arachnida</taxon>
        <taxon>Araneae</taxon>
        <taxon>Araneomorphae</taxon>
        <taxon>Entelegynae</taxon>
        <taxon>Araneoidea</taxon>
        <taxon>Araneidae</taxon>
        <taxon>Caerostris</taxon>
    </lineage>
</organism>
<dbReference type="Proteomes" id="UP001054945">
    <property type="component" value="Unassembled WGS sequence"/>
</dbReference>
<comment type="caution">
    <text evidence="1">The sequence shown here is derived from an EMBL/GenBank/DDBJ whole genome shotgun (WGS) entry which is preliminary data.</text>
</comment>
<gene>
    <name evidence="1" type="ORF">CEXT_20101</name>
</gene>
<reference evidence="1 2" key="1">
    <citation type="submission" date="2021-06" db="EMBL/GenBank/DDBJ databases">
        <title>Caerostris extrusa draft genome.</title>
        <authorList>
            <person name="Kono N."/>
            <person name="Arakawa K."/>
        </authorList>
    </citation>
    <scope>NUCLEOTIDE SEQUENCE [LARGE SCALE GENOMIC DNA]</scope>
</reference>
<accession>A0AAV4PZ15</accession>
<protein>
    <submittedName>
        <fullName evidence="1">Uncharacterized protein</fullName>
    </submittedName>
</protein>
<sequence length="70" mass="7504">MIFGAVVLTTALCTLEPENNLPQAGEGFKESLKNGGRPCCIFKRSEGNGIGFYKMGASWILFLCVCDGAQ</sequence>
<keyword evidence="2" id="KW-1185">Reference proteome</keyword>
<name>A0AAV4PZ15_CAEEX</name>
<dbReference type="EMBL" id="BPLR01005249">
    <property type="protein sequence ID" value="GIY01025.1"/>
    <property type="molecule type" value="Genomic_DNA"/>
</dbReference>
<evidence type="ECO:0000313" key="1">
    <source>
        <dbReference type="EMBL" id="GIY01025.1"/>
    </source>
</evidence>
<dbReference type="AlphaFoldDB" id="A0AAV4PZ15"/>
<proteinExistence type="predicted"/>
<evidence type="ECO:0000313" key="2">
    <source>
        <dbReference type="Proteomes" id="UP001054945"/>
    </source>
</evidence>